<keyword evidence="1" id="KW-1133">Transmembrane helix</keyword>
<accession>A0ABT7YDW8</accession>
<feature type="transmembrane region" description="Helical" evidence="1">
    <location>
        <begin position="68"/>
        <end position="88"/>
    </location>
</feature>
<evidence type="ECO:0000313" key="2">
    <source>
        <dbReference type="EMBL" id="MDN3204723.1"/>
    </source>
</evidence>
<proteinExistence type="predicted"/>
<gene>
    <name evidence="2" type="ORF">QVH07_11215</name>
</gene>
<evidence type="ECO:0008006" key="4">
    <source>
        <dbReference type="Google" id="ProtNLM"/>
    </source>
</evidence>
<keyword evidence="3" id="KW-1185">Reference proteome</keyword>
<feature type="transmembrane region" description="Helical" evidence="1">
    <location>
        <begin position="100"/>
        <end position="120"/>
    </location>
</feature>
<feature type="transmembrane region" description="Helical" evidence="1">
    <location>
        <begin position="371"/>
        <end position="389"/>
    </location>
</feature>
<keyword evidence="1" id="KW-0812">Transmembrane</keyword>
<reference evidence="2" key="1">
    <citation type="submission" date="2023-06" db="EMBL/GenBank/DDBJ databases">
        <title>Robiginitalea aurantiacus sp. nov. and Algoriphagus sediminis sp. nov., isolated from coastal sediment.</title>
        <authorList>
            <person name="Zhou Z.Y."/>
            <person name="An J."/>
            <person name="Jia Y.W."/>
            <person name="Du Z.J."/>
        </authorList>
    </citation>
    <scope>NUCLEOTIDE SEQUENCE</scope>
    <source>
        <strain evidence="2">C2-7</strain>
    </source>
</reference>
<name>A0ABT7YDW8_9BACT</name>
<sequence length="513" mass="58494">MSKLASWVLFVSFFGILMLIIFAIPRGFDFSDEGFYLLLSDPFQSNKAGIINYDLFFKLLFKLTGLEFGIIGIRVFRLLSYLLGAFFLSKAWRNIKDEETISTIVFLISALGLFAGYGFLPPSLSYNSLSVVAVCIWFLGISKRNIRNQDLFLIGVSFSILFYSKISALVGLLPLTWFLLYKAKISWIKIWIIMVPGLFLEFLFLLTLNENGVSRILEGLSRNAFREDYGIIQLIRYSAVGPLWSLIVFTPIFILAQILKSGIVQQSVLYVISLSLVLWISFITKMADSWVHVFYHSALAVLAILLGNGGFKNIKSRERMIFCVLLILPYALHFGSNVYWFRLGIHYIVFPILAICLLIGSDFKLSNSRKFLIPLYSMSFLVCLYGLWISPFEGVPNWKADKSWVFNDGKSIQLSAEYIEFLKEINSEVNGYESGEIVSLYMNPGILYLLDRQSPEIPGYWSESQASNFLKEEKLGLILYNGLVEFPFASEAWKVKRVLTQPNGEKLEILVKK</sequence>
<feature type="transmembrane region" description="Helical" evidence="1">
    <location>
        <begin position="7"/>
        <end position="28"/>
    </location>
</feature>
<dbReference type="Proteomes" id="UP001171916">
    <property type="component" value="Unassembled WGS sequence"/>
</dbReference>
<feature type="transmembrane region" description="Helical" evidence="1">
    <location>
        <begin position="234"/>
        <end position="256"/>
    </location>
</feature>
<comment type="caution">
    <text evidence="2">The sequence shown here is derived from an EMBL/GenBank/DDBJ whole genome shotgun (WGS) entry which is preliminary data.</text>
</comment>
<protein>
    <recommendedName>
        <fullName evidence="4">Glycosyltransferase RgtA/B/C/D-like domain-containing protein</fullName>
    </recommendedName>
</protein>
<dbReference type="EMBL" id="JAUEPH010000004">
    <property type="protein sequence ID" value="MDN3204723.1"/>
    <property type="molecule type" value="Genomic_DNA"/>
</dbReference>
<feature type="transmembrane region" description="Helical" evidence="1">
    <location>
        <begin position="268"/>
        <end position="287"/>
    </location>
</feature>
<feature type="transmembrane region" description="Helical" evidence="1">
    <location>
        <begin position="151"/>
        <end position="180"/>
    </location>
</feature>
<evidence type="ECO:0000313" key="3">
    <source>
        <dbReference type="Proteomes" id="UP001171916"/>
    </source>
</evidence>
<dbReference type="RefSeq" id="WP_290000421.1">
    <property type="nucleotide sequence ID" value="NZ_JAUEPH010000004.1"/>
</dbReference>
<feature type="transmembrane region" description="Helical" evidence="1">
    <location>
        <begin position="187"/>
        <end position="208"/>
    </location>
</feature>
<keyword evidence="1" id="KW-0472">Membrane</keyword>
<organism evidence="2 3">
    <name type="scientific">Algoriphagus sediminis</name>
    <dbReference type="NCBI Taxonomy" id="3057113"/>
    <lineage>
        <taxon>Bacteria</taxon>
        <taxon>Pseudomonadati</taxon>
        <taxon>Bacteroidota</taxon>
        <taxon>Cytophagia</taxon>
        <taxon>Cytophagales</taxon>
        <taxon>Cyclobacteriaceae</taxon>
        <taxon>Algoriphagus</taxon>
    </lineage>
</organism>
<feature type="transmembrane region" description="Helical" evidence="1">
    <location>
        <begin position="340"/>
        <end position="359"/>
    </location>
</feature>
<feature type="transmembrane region" description="Helical" evidence="1">
    <location>
        <begin position="293"/>
        <end position="311"/>
    </location>
</feature>
<evidence type="ECO:0000256" key="1">
    <source>
        <dbReference type="SAM" id="Phobius"/>
    </source>
</evidence>